<gene>
    <name evidence="8" type="ORF">IAD51_06625</name>
</gene>
<dbReference type="InterPro" id="IPR050352">
    <property type="entry name" value="ABCG_transporters"/>
</dbReference>
<dbReference type="PANTHER" id="PTHR48041">
    <property type="entry name" value="ABC TRANSPORTER G FAMILY MEMBER 28"/>
    <property type="match status" value="1"/>
</dbReference>
<feature type="transmembrane region" description="Helical" evidence="6">
    <location>
        <begin position="31"/>
        <end position="52"/>
    </location>
</feature>
<proteinExistence type="predicted"/>
<dbReference type="EMBL" id="DVMN01000119">
    <property type="protein sequence ID" value="HIU21880.1"/>
    <property type="molecule type" value="Genomic_DNA"/>
</dbReference>
<feature type="transmembrane region" description="Helical" evidence="6">
    <location>
        <begin position="180"/>
        <end position="198"/>
    </location>
</feature>
<comment type="caution">
    <text evidence="8">The sequence shown here is derived from an EMBL/GenBank/DDBJ whole genome shotgun (WGS) entry which is preliminary data.</text>
</comment>
<sequence>MKKTRDFSPRMNLLQFRVLFRRYMKQILTNPWVIVPLVLEAPLMLVITSFVYEDGTFVEPWRHVTSAHSVPFLLVLSSALMGLLNSYREICKERDVLGREVFGGLDVSSYLGSKVVALALIGFVQTLILTLGSLVFIDFNMARPAYSMFFYISAVFLTNYSVTALGLLVSALLRKSESAILPVLVIIIMQVVFAGALIEFEYPVQLLYFFTPTMYGTSAVGNVMDLNAVYPMREIYDYNVFFTLAMLIVFAAVCHALTIVKLKRDYRTKD</sequence>
<comment type="subcellular location">
    <subcellularLocation>
        <location evidence="1">Membrane</location>
        <topology evidence="1">Multi-pass membrane protein</topology>
    </subcellularLocation>
</comment>
<dbReference type="Pfam" id="PF01061">
    <property type="entry name" value="ABC2_membrane"/>
    <property type="match status" value="1"/>
</dbReference>
<dbReference type="PANTHER" id="PTHR48041:SF139">
    <property type="entry name" value="PROTEIN SCARLET"/>
    <property type="match status" value="1"/>
</dbReference>
<evidence type="ECO:0000256" key="6">
    <source>
        <dbReference type="SAM" id="Phobius"/>
    </source>
</evidence>
<reference evidence="8" key="2">
    <citation type="journal article" date="2021" name="PeerJ">
        <title>Extensive microbial diversity within the chicken gut microbiome revealed by metagenomics and culture.</title>
        <authorList>
            <person name="Gilroy R."/>
            <person name="Ravi A."/>
            <person name="Getino M."/>
            <person name="Pursley I."/>
            <person name="Horton D.L."/>
            <person name="Alikhan N.F."/>
            <person name="Baker D."/>
            <person name="Gharbi K."/>
            <person name="Hall N."/>
            <person name="Watson M."/>
            <person name="Adriaenssens E.M."/>
            <person name="Foster-Nyarko E."/>
            <person name="Jarju S."/>
            <person name="Secka A."/>
            <person name="Antonio M."/>
            <person name="Oren A."/>
            <person name="Chaudhuri R.R."/>
            <person name="La Ragione R."/>
            <person name="Hildebrand F."/>
            <person name="Pallen M.J."/>
        </authorList>
    </citation>
    <scope>NUCLEOTIDE SEQUENCE</scope>
    <source>
        <strain evidence="8">1063</strain>
    </source>
</reference>
<dbReference type="GO" id="GO:0140359">
    <property type="term" value="F:ABC-type transporter activity"/>
    <property type="evidence" value="ECO:0007669"/>
    <property type="project" value="InterPro"/>
</dbReference>
<evidence type="ECO:0000256" key="3">
    <source>
        <dbReference type="ARBA" id="ARBA00022692"/>
    </source>
</evidence>
<evidence type="ECO:0000256" key="5">
    <source>
        <dbReference type="ARBA" id="ARBA00023136"/>
    </source>
</evidence>
<evidence type="ECO:0000256" key="4">
    <source>
        <dbReference type="ARBA" id="ARBA00022989"/>
    </source>
</evidence>
<feature type="transmembrane region" description="Helical" evidence="6">
    <location>
        <begin position="64"/>
        <end position="84"/>
    </location>
</feature>
<evidence type="ECO:0000256" key="1">
    <source>
        <dbReference type="ARBA" id="ARBA00004141"/>
    </source>
</evidence>
<accession>A0A9D1HV37</accession>
<reference evidence="8" key="1">
    <citation type="submission" date="2020-10" db="EMBL/GenBank/DDBJ databases">
        <authorList>
            <person name="Gilroy R."/>
        </authorList>
    </citation>
    <scope>NUCLEOTIDE SEQUENCE</scope>
    <source>
        <strain evidence="8">1063</strain>
    </source>
</reference>
<organism evidence="8 9">
    <name type="scientific">Candidatus Limadaptatus stercorigallinarum</name>
    <dbReference type="NCBI Taxonomy" id="2840845"/>
    <lineage>
        <taxon>Bacteria</taxon>
        <taxon>Bacillati</taxon>
        <taxon>Bacillota</taxon>
        <taxon>Clostridia</taxon>
        <taxon>Eubacteriales</taxon>
        <taxon>Candidatus Limadaptatus</taxon>
    </lineage>
</organism>
<dbReference type="InterPro" id="IPR013525">
    <property type="entry name" value="ABC2_TM"/>
</dbReference>
<keyword evidence="2" id="KW-0813">Transport</keyword>
<feature type="domain" description="ABC-2 type transporter transmembrane" evidence="7">
    <location>
        <begin position="15"/>
        <end position="220"/>
    </location>
</feature>
<protein>
    <submittedName>
        <fullName evidence="8">ABC transporter permease</fullName>
    </submittedName>
</protein>
<dbReference type="GO" id="GO:0016020">
    <property type="term" value="C:membrane"/>
    <property type="evidence" value="ECO:0007669"/>
    <property type="project" value="UniProtKB-SubCell"/>
</dbReference>
<feature type="transmembrane region" description="Helical" evidence="6">
    <location>
        <begin position="115"/>
        <end position="137"/>
    </location>
</feature>
<evidence type="ECO:0000256" key="2">
    <source>
        <dbReference type="ARBA" id="ARBA00022448"/>
    </source>
</evidence>
<keyword evidence="4 6" id="KW-1133">Transmembrane helix</keyword>
<dbReference type="Proteomes" id="UP000824088">
    <property type="component" value="Unassembled WGS sequence"/>
</dbReference>
<dbReference type="AlphaFoldDB" id="A0A9D1HV37"/>
<keyword evidence="3 6" id="KW-0812">Transmembrane</keyword>
<feature type="transmembrane region" description="Helical" evidence="6">
    <location>
        <begin position="240"/>
        <end position="260"/>
    </location>
</feature>
<evidence type="ECO:0000313" key="9">
    <source>
        <dbReference type="Proteomes" id="UP000824088"/>
    </source>
</evidence>
<name>A0A9D1HV37_9FIRM</name>
<evidence type="ECO:0000313" key="8">
    <source>
        <dbReference type="EMBL" id="HIU21880.1"/>
    </source>
</evidence>
<evidence type="ECO:0000259" key="7">
    <source>
        <dbReference type="Pfam" id="PF01061"/>
    </source>
</evidence>
<keyword evidence="5 6" id="KW-0472">Membrane</keyword>
<feature type="transmembrane region" description="Helical" evidence="6">
    <location>
        <begin position="149"/>
        <end position="173"/>
    </location>
</feature>